<evidence type="ECO:0000259" key="1">
    <source>
        <dbReference type="Pfam" id="PF01717"/>
    </source>
</evidence>
<dbReference type="Pfam" id="PF01717">
    <property type="entry name" value="Meth_synt_2"/>
    <property type="match status" value="1"/>
</dbReference>
<proteinExistence type="predicted"/>
<accession>A0ABT9TJ36</accession>
<sequence>MSSVTDLRASATALGPWPGNDPAEAIRIIRGELGDPHLPFLPELPARGVGSDAVGRTGSLLVDLDIDVQPHGWRLVDRPGKDERRASSALATDINILADVAGAEDVSATELKIQLMGPLSLAASLHLHNGERALLDYGARRDIADSLAAGVAEHLRKLSAAVPGARLVVQVDEPEIASVMAGTIPTASGYRTLRSIDGEEVTGAWRLVIDALKAAGVVETVISVPEIEAPIDRILAAGADGLAVPLRALTTRQWEQLAGAVEGGKRVWAGALPTGDPRALLPKTSDVVESIWKPWRQLGLEASGLAGLRVTPSTGLADFTPSAAKDVLTKLTKVADGLDQLAQG</sequence>
<dbReference type="RefSeq" id="WP_064721685.1">
    <property type="nucleotide sequence ID" value="NZ_BDDW01000001.1"/>
</dbReference>
<feature type="domain" description="Cobalamin-independent methionine synthase MetE C-terminal/archaeal" evidence="1">
    <location>
        <begin position="12"/>
        <end position="335"/>
    </location>
</feature>
<dbReference type="InterPro" id="IPR038071">
    <property type="entry name" value="UROD/MetE-like_sf"/>
</dbReference>
<evidence type="ECO:0000313" key="2">
    <source>
        <dbReference type="EMBL" id="MDQ0101096.1"/>
    </source>
</evidence>
<gene>
    <name evidence="2" type="ORF">J2T10_000715</name>
</gene>
<dbReference type="InterPro" id="IPR002629">
    <property type="entry name" value="Met_Synth_C/arc"/>
</dbReference>
<reference evidence="2 3" key="1">
    <citation type="submission" date="2023-07" db="EMBL/GenBank/DDBJ databases">
        <title>Sorghum-associated microbial communities from plants grown in Nebraska, USA.</title>
        <authorList>
            <person name="Schachtman D."/>
        </authorList>
    </citation>
    <scope>NUCLEOTIDE SEQUENCE [LARGE SCALE GENOMIC DNA]</scope>
    <source>
        <strain evidence="2 3">CC523</strain>
    </source>
</reference>
<name>A0ABT9TJ36_PAENI</name>
<organism evidence="2 3">
    <name type="scientific">Paenarthrobacter nicotinovorans</name>
    <name type="common">Arthrobacter nicotinovorans</name>
    <dbReference type="NCBI Taxonomy" id="29320"/>
    <lineage>
        <taxon>Bacteria</taxon>
        <taxon>Bacillati</taxon>
        <taxon>Actinomycetota</taxon>
        <taxon>Actinomycetes</taxon>
        <taxon>Micrococcales</taxon>
        <taxon>Micrococcaceae</taxon>
        <taxon>Paenarthrobacter</taxon>
    </lineage>
</organism>
<dbReference type="EMBL" id="JAUSSW010000001">
    <property type="protein sequence ID" value="MDQ0101096.1"/>
    <property type="molecule type" value="Genomic_DNA"/>
</dbReference>
<evidence type="ECO:0000313" key="3">
    <source>
        <dbReference type="Proteomes" id="UP001244563"/>
    </source>
</evidence>
<dbReference type="Gene3D" id="3.20.20.210">
    <property type="match status" value="1"/>
</dbReference>
<dbReference type="Proteomes" id="UP001244563">
    <property type="component" value="Unassembled WGS sequence"/>
</dbReference>
<protein>
    <recommendedName>
        <fullName evidence="1">Cobalamin-independent methionine synthase MetE C-terminal/archaeal domain-containing protein</fullName>
    </recommendedName>
</protein>
<keyword evidence="3" id="KW-1185">Reference proteome</keyword>
<comment type="caution">
    <text evidence="2">The sequence shown here is derived from an EMBL/GenBank/DDBJ whole genome shotgun (WGS) entry which is preliminary data.</text>
</comment>
<dbReference type="SUPFAM" id="SSF51726">
    <property type="entry name" value="UROD/MetE-like"/>
    <property type="match status" value="1"/>
</dbReference>